<comment type="similarity">
    <text evidence="7">Belongs to the transferase hexapeptide repeat family. LpxD subfamily.</text>
</comment>
<keyword evidence="3 7" id="KW-0808">Transferase</keyword>
<evidence type="ECO:0000259" key="8">
    <source>
        <dbReference type="Pfam" id="PF04613"/>
    </source>
</evidence>
<proteinExistence type="inferred from homology"/>
<dbReference type="PANTHER" id="PTHR43378">
    <property type="entry name" value="UDP-3-O-ACYLGLUCOSAMINE N-ACYLTRANSFERASE"/>
    <property type="match status" value="1"/>
</dbReference>
<evidence type="ECO:0000256" key="7">
    <source>
        <dbReference type="HAMAP-Rule" id="MF_00523"/>
    </source>
</evidence>
<dbReference type="NCBIfam" id="TIGR01853">
    <property type="entry name" value="lipid_A_lpxD"/>
    <property type="match status" value="1"/>
</dbReference>
<evidence type="ECO:0000256" key="1">
    <source>
        <dbReference type="ARBA" id="ARBA00022516"/>
    </source>
</evidence>
<evidence type="ECO:0000256" key="3">
    <source>
        <dbReference type="ARBA" id="ARBA00022679"/>
    </source>
</evidence>
<dbReference type="InterPro" id="IPR011004">
    <property type="entry name" value="Trimer_LpxA-like_sf"/>
</dbReference>
<evidence type="ECO:0000256" key="6">
    <source>
        <dbReference type="ARBA" id="ARBA00023315"/>
    </source>
</evidence>
<dbReference type="GO" id="GO:0103118">
    <property type="term" value="F:UDP-3-O-[(3R)-3-hydroxyacyl]-glucosamine N-acyltransferase activity"/>
    <property type="evidence" value="ECO:0007669"/>
    <property type="project" value="UniProtKB-EC"/>
</dbReference>
<accession>A0A451DGY9</accession>
<dbReference type="RefSeq" id="WP_157989017.1">
    <property type="nucleotide sequence ID" value="NZ_LR217730.1"/>
</dbReference>
<evidence type="ECO:0000256" key="2">
    <source>
        <dbReference type="ARBA" id="ARBA00022556"/>
    </source>
</evidence>
<dbReference type="FunFam" id="2.160.10.10:FF:000005">
    <property type="entry name" value="UDP-3-O-(3-hydroxymyristoyl)glucosamine N-acyltransferase"/>
    <property type="match status" value="1"/>
</dbReference>
<comment type="function">
    <text evidence="7">Catalyzes the N-acylation of UDP-3-O-(hydroxytetradecanoyl)glucosamine using 3-hydroxytetradecanoyl-ACP as the acyl donor. Is involved in the biosynthesis of lipid A, a phosphorylated glycolipid that anchors the lipopolysaccharide to the outer membrane of the cell.</text>
</comment>
<dbReference type="UniPathway" id="UPA00359">
    <property type="reaction ID" value="UER00479"/>
</dbReference>
<comment type="catalytic activity">
    <reaction evidence="7">
        <text>a UDP-3-O-[(3R)-3-hydroxyacyl]-alpha-D-glucosamine + a (3R)-hydroxyacyl-[ACP] = a UDP-2-N,3-O-bis[(3R)-3-hydroxyacyl]-alpha-D-glucosamine + holo-[ACP] + H(+)</text>
        <dbReference type="Rhea" id="RHEA:53836"/>
        <dbReference type="Rhea" id="RHEA-COMP:9685"/>
        <dbReference type="Rhea" id="RHEA-COMP:9945"/>
        <dbReference type="ChEBI" id="CHEBI:15378"/>
        <dbReference type="ChEBI" id="CHEBI:64479"/>
        <dbReference type="ChEBI" id="CHEBI:78827"/>
        <dbReference type="ChEBI" id="CHEBI:137740"/>
        <dbReference type="ChEBI" id="CHEBI:137748"/>
        <dbReference type="EC" id="2.3.1.191"/>
    </reaction>
</comment>
<comment type="subunit">
    <text evidence="7">Homotrimer.</text>
</comment>
<reference evidence="9 10" key="1">
    <citation type="submission" date="2019-02" db="EMBL/GenBank/DDBJ databases">
        <authorList>
            <person name="Manzano-Marin A."/>
            <person name="Manzano-Marin A."/>
        </authorList>
    </citation>
    <scope>NUCLEOTIDE SEQUENCE [LARGE SCALE GENOMIC DNA]</scope>
    <source>
        <strain evidence="9 10">ErCipseudotsugae</strain>
    </source>
</reference>
<dbReference type="GO" id="GO:0009245">
    <property type="term" value="P:lipid A biosynthetic process"/>
    <property type="evidence" value="ECO:0007669"/>
    <property type="project" value="UniProtKB-UniRule"/>
</dbReference>
<dbReference type="AlphaFoldDB" id="A0A451DGY9"/>
<keyword evidence="2 7" id="KW-0441">Lipid A biosynthesis</keyword>
<dbReference type="InterPro" id="IPR007691">
    <property type="entry name" value="LpxD"/>
</dbReference>
<protein>
    <recommendedName>
        <fullName evidence="7">UDP-3-O-(3-hydroxymyristoyl)glucosamine N-acyltransferase</fullName>
        <shortName evidence="7">UDP-3-O-(3-OHC14)-GlcN N-acyltransferase</shortName>
        <ecNumber evidence="7">2.3.1.191</ecNumber>
    </recommendedName>
    <alternativeName>
        <fullName evidence="7">UDP-3-O-(3-hydroxytetradecanoyl)glucosamine N-acyltransferase</fullName>
    </alternativeName>
</protein>
<gene>
    <name evidence="7 9" type="primary">lpxD</name>
    <name evidence="9" type="ORF">ERCIPSPA2889_194</name>
</gene>
<dbReference type="Pfam" id="PF04613">
    <property type="entry name" value="LpxD"/>
    <property type="match status" value="1"/>
</dbReference>
<dbReference type="PROSITE" id="PS00101">
    <property type="entry name" value="HEXAPEP_TRANSFERASES"/>
    <property type="match status" value="1"/>
</dbReference>
<comment type="pathway">
    <text evidence="7">Glycolipid biosynthesis; lipid IV(A) biosynthesis; lipid IV(A) from (3R)-3-hydroxytetradecanoyl-[acyl-carrier-protein] and UDP-N-acetyl-alpha-D-glucosamine: step 3/6.</text>
</comment>
<sequence length="342" mass="36949">MFFIRLADLAKELNAELHGDGEISISGIASMQSAQRGQITFLSNRRYGKKLLVCQASAVVLKRADLEFFCGPALIVSDPYLAYARIAQLFDRTPKPAIRTAQSAVIDRTACLGKRVVIGANAVIESDVVLGDDVIIGAGCFIGKKTHIGSRSRLWANVSIYHEVEIGQDCLIQSGTVIGSDGFGYVRGSGNWVKIPQLGTVIIGHRVEIGACTTIDRGSLDNTQIGNDVIVDNQCQIAHNVIIGNNTAVAGGVIMAGSLNIGKYCMIGGASVINGHIDICDNVTVTGMSMVMRSIIEPGIYSSGIPIQPNRTWRKTVTLVMHIDDIRKRLKNIEHKFKNIEE</sequence>
<feature type="domain" description="UDP-3-O-[3-hydroxymyristoyl] glucosamine N-acyltransferase non-repeat region" evidence="8">
    <location>
        <begin position="23"/>
        <end position="89"/>
    </location>
</feature>
<evidence type="ECO:0000256" key="4">
    <source>
        <dbReference type="ARBA" id="ARBA00022737"/>
    </source>
</evidence>
<evidence type="ECO:0000313" key="10">
    <source>
        <dbReference type="Proteomes" id="UP000294343"/>
    </source>
</evidence>
<dbReference type="GO" id="GO:0016410">
    <property type="term" value="F:N-acyltransferase activity"/>
    <property type="evidence" value="ECO:0007669"/>
    <property type="project" value="InterPro"/>
</dbReference>
<dbReference type="NCBIfam" id="NF002060">
    <property type="entry name" value="PRK00892.1"/>
    <property type="match status" value="1"/>
</dbReference>
<dbReference type="Proteomes" id="UP000294343">
    <property type="component" value="Chromosome"/>
</dbReference>
<dbReference type="OrthoDB" id="9784739at2"/>
<dbReference type="Gene3D" id="2.160.10.10">
    <property type="entry name" value="Hexapeptide repeat proteins"/>
    <property type="match status" value="1"/>
</dbReference>
<dbReference type="Pfam" id="PF00132">
    <property type="entry name" value="Hexapep"/>
    <property type="match status" value="3"/>
</dbReference>
<evidence type="ECO:0000313" key="9">
    <source>
        <dbReference type="EMBL" id="VFP85893.1"/>
    </source>
</evidence>
<dbReference type="Gene3D" id="3.40.1390.10">
    <property type="entry name" value="MurE/MurF, N-terminal domain"/>
    <property type="match status" value="1"/>
</dbReference>
<feature type="active site" description="Proton acceptor" evidence="7">
    <location>
        <position position="239"/>
    </location>
</feature>
<dbReference type="PANTHER" id="PTHR43378:SF2">
    <property type="entry name" value="UDP-3-O-ACYLGLUCOSAMINE N-ACYLTRANSFERASE 1, MITOCHONDRIAL-RELATED"/>
    <property type="match status" value="1"/>
</dbReference>
<dbReference type="CDD" id="cd03352">
    <property type="entry name" value="LbH_LpxD"/>
    <property type="match status" value="1"/>
</dbReference>
<keyword evidence="1 7" id="KW-0444">Lipid biosynthesis</keyword>
<evidence type="ECO:0000256" key="5">
    <source>
        <dbReference type="ARBA" id="ARBA00023098"/>
    </source>
</evidence>
<keyword evidence="6 7" id="KW-0012">Acyltransferase</keyword>
<dbReference type="EMBL" id="LR217730">
    <property type="protein sequence ID" value="VFP85893.1"/>
    <property type="molecule type" value="Genomic_DNA"/>
</dbReference>
<dbReference type="HAMAP" id="MF_00523">
    <property type="entry name" value="LpxD"/>
    <property type="match status" value="1"/>
</dbReference>
<dbReference type="GO" id="GO:0016020">
    <property type="term" value="C:membrane"/>
    <property type="evidence" value="ECO:0007669"/>
    <property type="project" value="GOC"/>
</dbReference>
<keyword evidence="5 7" id="KW-0443">Lipid metabolism</keyword>
<dbReference type="InterPro" id="IPR020573">
    <property type="entry name" value="UDP_GlcNAc_AcTrfase_non-rep"/>
</dbReference>
<comment type="catalytic activity">
    <reaction evidence="7">
        <text>UDP-3-O-[(3R)-3-hydroxytetradecanoyl]-alpha-D-glucosamine + (3R)-hydroxytetradecanoyl-[ACP] = UDP-2-N,3-O-bis[(3R)-3-hydroxytetradecanoyl]-alpha-D-glucosamine + holo-[ACP] + H(+)</text>
        <dbReference type="Rhea" id="RHEA:17817"/>
        <dbReference type="Rhea" id="RHEA-COMP:9646"/>
        <dbReference type="Rhea" id="RHEA-COMP:9685"/>
        <dbReference type="ChEBI" id="CHEBI:15378"/>
        <dbReference type="ChEBI" id="CHEBI:64479"/>
        <dbReference type="ChEBI" id="CHEBI:71573"/>
        <dbReference type="ChEBI" id="CHEBI:78474"/>
        <dbReference type="ChEBI" id="CHEBI:78847"/>
    </reaction>
</comment>
<name>A0A451DGY9_9GAMM</name>
<organism evidence="9 10">
    <name type="scientific">Candidatus Erwinia haradaeae</name>
    <dbReference type="NCBI Taxonomy" id="1922217"/>
    <lineage>
        <taxon>Bacteria</taxon>
        <taxon>Pseudomonadati</taxon>
        <taxon>Pseudomonadota</taxon>
        <taxon>Gammaproteobacteria</taxon>
        <taxon>Enterobacterales</taxon>
        <taxon>Erwiniaceae</taxon>
        <taxon>Erwinia</taxon>
    </lineage>
</organism>
<dbReference type="InterPro" id="IPR001451">
    <property type="entry name" value="Hexapep"/>
</dbReference>
<dbReference type="EC" id="2.3.1.191" evidence="7"/>
<keyword evidence="4 7" id="KW-0677">Repeat</keyword>
<dbReference type="SUPFAM" id="SSF51161">
    <property type="entry name" value="Trimeric LpxA-like enzymes"/>
    <property type="match status" value="1"/>
</dbReference>
<dbReference type="Gene3D" id="1.20.5.170">
    <property type="match status" value="1"/>
</dbReference>
<dbReference type="InterPro" id="IPR018357">
    <property type="entry name" value="Hexapep_transf_CS"/>
</dbReference>